<dbReference type="InterPro" id="IPR050529">
    <property type="entry name" value="CYP450_sterol_14alpha_dmase"/>
</dbReference>
<dbReference type="GO" id="GO:0016705">
    <property type="term" value="F:oxidoreductase activity, acting on paired donors, with incorporation or reduction of molecular oxygen"/>
    <property type="evidence" value="ECO:0007669"/>
    <property type="project" value="InterPro"/>
</dbReference>
<dbReference type="PRINTS" id="PR00385">
    <property type="entry name" value="P450"/>
</dbReference>
<dbReference type="InterPro" id="IPR002403">
    <property type="entry name" value="Cyt_P450_E_grp-IV"/>
</dbReference>
<evidence type="ECO:0000256" key="10">
    <source>
        <dbReference type="ARBA" id="ARBA00023098"/>
    </source>
</evidence>
<dbReference type="OrthoDB" id="6692864at2759"/>
<dbReference type="GO" id="GO:0020037">
    <property type="term" value="F:heme binding"/>
    <property type="evidence" value="ECO:0007669"/>
    <property type="project" value="InterPro"/>
</dbReference>
<dbReference type="GO" id="GO:0005789">
    <property type="term" value="C:endoplasmic reticulum membrane"/>
    <property type="evidence" value="ECO:0007669"/>
    <property type="project" value="UniProtKB-SubCell"/>
</dbReference>
<evidence type="ECO:0000313" key="22">
    <source>
        <dbReference type="Proteomes" id="UP000663873"/>
    </source>
</evidence>
<dbReference type="PRINTS" id="PR00465">
    <property type="entry name" value="EP450IV"/>
</dbReference>
<dbReference type="InterPro" id="IPR001128">
    <property type="entry name" value="Cyt_P450"/>
</dbReference>
<keyword evidence="11 13" id="KW-0472">Membrane</keyword>
<dbReference type="Pfam" id="PF00067">
    <property type="entry name" value="p450"/>
    <property type="match status" value="1"/>
</dbReference>
<keyword evidence="9 13" id="KW-0408">Iron</keyword>
<keyword evidence="22" id="KW-1185">Reference proteome</keyword>
<dbReference type="GO" id="GO:0005506">
    <property type="term" value="F:iron ion binding"/>
    <property type="evidence" value="ECO:0007669"/>
    <property type="project" value="InterPro"/>
</dbReference>
<dbReference type="EMBL" id="CAJNXB010005576">
    <property type="protein sequence ID" value="CAF3430302.1"/>
    <property type="molecule type" value="Genomic_DNA"/>
</dbReference>
<evidence type="ECO:0000256" key="3">
    <source>
        <dbReference type="ARBA" id="ARBA00004860"/>
    </source>
</evidence>
<keyword evidence="7 13" id="KW-0256">Endoplasmic reticulum</keyword>
<gene>
    <name evidence="20" type="ORF">HFQ381_LOCUS20158</name>
    <name evidence="18" type="ORF">LUA448_LOCUS27278</name>
    <name evidence="17" type="ORF">TIS948_LOCUS30283</name>
    <name evidence="19" type="ORF">UJA718_LOCUS9360</name>
</gene>
<keyword evidence="5 13" id="KW-0349">Heme</keyword>
<dbReference type="InterPro" id="IPR036396">
    <property type="entry name" value="Cyt_P450_sf"/>
</dbReference>
<feature type="binding site" description="axial binding residue" evidence="14">
    <location>
        <position position="428"/>
    </location>
    <ligand>
        <name>heme</name>
        <dbReference type="ChEBI" id="CHEBI:30413"/>
    </ligand>
    <ligandPart>
        <name>Fe</name>
        <dbReference type="ChEBI" id="CHEBI:18248"/>
    </ligandPart>
</feature>
<dbReference type="Proteomes" id="UP000663825">
    <property type="component" value="Unassembled WGS sequence"/>
</dbReference>
<feature type="signal peptide" evidence="16">
    <location>
        <begin position="1"/>
        <end position="28"/>
    </location>
</feature>
<dbReference type="Gene3D" id="1.10.630.10">
    <property type="entry name" value="Cytochrome P450"/>
    <property type="match status" value="1"/>
</dbReference>
<evidence type="ECO:0000256" key="12">
    <source>
        <dbReference type="ARBA" id="ARBA00023221"/>
    </source>
</evidence>
<dbReference type="Proteomes" id="UP000663873">
    <property type="component" value="Unassembled WGS sequence"/>
</dbReference>
<dbReference type="GO" id="GO:0008395">
    <property type="term" value="F:steroid hydroxylase activity"/>
    <property type="evidence" value="ECO:0007669"/>
    <property type="project" value="TreeGrafter"/>
</dbReference>
<keyword evidence="8" id="KW-0560">Oxidoreductase</keyword>
<evidence type="ECO:0000256" key="16">
    <source>
        <dbReference type="SAM" id="SignalP"/>
    </source>
</evidence>
<sequence length="486" mass="56786">MLLSSFILASLVLVLLYLLLLHKDNISSIPLVSYRNLPVVGHLIPFLRDRRKFLMECHQRYGQCFTVKLLTQRITFVLSPFDWATVARNSSLYLPEHEFGIKVFDTGNSVIGFQQLNIEVHRYYTRYLKNRDRLQPIIVEFVLNLRKLMMHERMALKNSKNLSEWISTDLITFSHRMLFEPSSLALFGEINPLSIENDFRLFDQKIHYFNALLPSWIYSFFFRRELQTRFRLNNSWFSKIHPLHESDFIKHRADLLLDHPEWYSAQEFGGNQTAMMWASLANSTPALFWCLLYILRDTKALESIQQEIDMYLPSFSLDDDLSISLVSEWTTARLNSCVLLESAINETLRLVATPMVLRKCLHATDITLNDGRILHLKSNDAIALFSAIAHRDGNLFPDPDKFIFDRFVQKNADTVLGFMPFGMGKNICPGRYLARYEIKICIALVLRHMEYKFIDMKTIPTEQKHRIGVGIAPPNENVPIWYRYKS</sequence>
<name>A0A818CHF7_9BILA</name>
<dbReference type="SUPFAM" id="SSF48264">
    <property type="entry name" value="Cytochrome P450"/>
    <property type="match status" value="1"/>
</dbReference>
<dbReference type="GO" id="GO:0042632">
    <property type="term" value="P:cholesterol homeostasis"/>
    <property type="evidence" value="ECO:0007669"/>
    <property type="project" value="TreeGrafter"/>
</dbReference>
<evidence type="ECO:0000256" key="8">
    <source>
        <dbReference type="ARBA" id="ARBA00023002"/>
    </source>
</evidence>
<comment type="caution">
    <text evidence="17">The sequence shown here is derived from an EMBL/GenBank/DDBJ whole genome shotgun (WGS) entry which is preliminary data.</text>
</comment>
<dbReference type="Proteomes" id="UP000663851">
    <property type="component" value="Unassembled WGS sequence"/>
</dbReference>
<evidence type="ECO:0000256" key="15">
    <source>
        <dbReference type="PIRSR" id="PIRSR000047-2"/>
    </source>
</evidence>
<protein>
    <recommendedName>
        <fullName evidence="23">Cytochrome P450</fullName>
    </recommendedName>
</protein>
<dbReference type="Proteomes" id="UP000663833">
    <property type="component" value="Unassembled WGS sequence"/>
</dbReference>
<evidence type="ECO:0000256" key="2">
    <source>
        <dbReference type="ARBA" id="ARBA00004586"/>
    </source>
</evidence>
<proteinExistence type="inferred from homology"/>
<dbReference type="EMBL" id="CAJNYD010003676">
    <property type="protein sequence ID" value="CAF3537189.1"/>
    <property type="molecule type" value="Genomic_DNA"/>
</dbReference>
<evidence type="ECO:0000313" key="20">
    <source>
        <dbReference type="EMBL" id="CAF4401990.1"/>
    </source>
</evidence>
<organism evidence="17 21">
    <name type="scientific">Rotaria socialis</name>
    <dbReference type="NCBI Taxonomy" id="392032"/>
    <lineage>
        <taxon>Eukaryota</taxon>
        <taxon>Metazoa</taxon>
        <taxon>Spiralia</taxon>
        <taxon>Gnathifera</taxon>
        <taxon>Rotifera</taxon>
        <taxon>Eurotatoria</taxon>
        <taxon>Bdelloidea</taxon>
        <taxon>Philodinida</taxon>
        <taxon>Philodinidae</taxon>
        <taxon>Rotaria</taxon>
    </lineage>
</organism>
<dbReference type="EMBL" id="CAJOBP010001039">
    <property type="protein sequence ID" value="CAF4247961.1"/>
    <property type="molecule type" value="Genomic_DNA"/>
</dbReference>
<evidence type="ECO:0000313" key="17">
    <source>
        <dbReference type="EMBL" id="CAF3430302.1"/>
    </source>
</evidence>
<reference evidence="17" key="1">
    <citation type="submission" date="2021-02" db="EMBL/GenBank/DDBJ databases">
        <authorList>
            <person name="Nowell W R."/>
        </authorList>
    </citation>
    <scope>NUCLEOTIDE SEQUENCE</scope>
</reference>
<dbReference type="GO" id="GO:0006699">
    <property type="term" value="P:bile acid biosynthetic process"/>
    <property type="evidence" value="ECO:0007669"/>
    <property type="project" value="TreeGrafter"/>
</dbReference>
<evidence type="ECO:0000256" key="14">
    <source>
        <dbReference type="PIRSR" id="PIRSR000047-1"/>
    </source>
</evidence>
<evidence type="ECO:0000256" key="4">
    <source>
        <dbReference type="ARBA" id="ARBA00010617"/>
    </source>
</evidence>
<comment type="similarity">
    <text evidence="4 13">Belongs to the cytochrome P450 family.</text>
</comment>
<comment type="subcellular location">
    <subcellularLocation>
        <location evidence="2 13">Endoplasmic reticulum membrane</location>
    </subcellularLocation>
</comment>
<comment type="cofactor">
    <cofactor evidence="1 13 14">
        <name>heme</name>
        <dbReference type="ChEBI" id="CHEBI:30413"/>
    </cofactor>
</comment>
<evidence type="ECO:0000256" key="1">
    <source>
        <dbReference type="ARBA" id="ARBA00001971"/>
    </source>
</evidence>
<evidence type="ECO:0000256" key="7">
    <source>
        <dbReference type="ARBA" id="ARBA00022824"/>
    </source>
</evidence>
<dbReference type="PANTHER" id="PTHR24304">
    <property type="entry name" value="CYTOCHROME P450 FAMILY 7"/>
    <property type="match status" value="1"/>
</dbReference>
<evidence type="ECO:0000256" key="13">
    <source>
        <dbReference type="PIRNR" id="PIRNR000047"/>
    </source>
</evidence>
<keyword evidence="6 13" id="KW-0479">Metal-binding</keyword>
<evidence type="ECO:0000313" key="19">
    <source>
        <dbReference type="EMBL" id="CAF4247961.1"/>
    </source>
</evidence>
<evidence type="ECO:0000256" key="6">
    <source>
        <dbReference type="ARBA" id="ARBA00022723"/>
    </source>
</evidence>
<dbReference type="PIRSF" id="PIRSF000047">
    <property type="entry name" value="Cytochrome_CYPVIIA1"/>
    <property type="match status" value="1"/>
</dbReference>
<feature type="binding site" evidence="15">
    <location>
        <position position="282"/>
    </location>
    <ligand>
        <name>substrate</name>
    </ligand>
</feature>
<comment type="pathway">
    <text evidence="3">Lipid metabolism; bile acid biosynthesis.</text>
</comment>
<evidence type="ECO:0000256" key="11">
    <source>
        <dbReference type="ARBA" id="ARBA00023136"/>
    </source>
</evidence>
<evidence type="ECO:0000313" key="18">
    <source>
        <dbReference type="EMBL" id="CAF3537189.1"/>
    </source>
</evidence>
<dbReference type="PANTHER" id="PTHR24304:SF4">
    <property type="entry name" value="CYTOCHROME P450"/>
    <property type="match status" value="1"/>
</dbReference>
<dbReference type="InterPro" id="IPR024204">
    <property type="entry name" value="Cyt_P450_CYP7A1-type"/>
</dbReference>
<dbReference type="EMBL" id="CAJOBO010001695">
    <property type="protein sequence ID" value="CAF4401990.1"/>
    <property type="molecule type" value="Genomic_DNA"/>
</dbReference>
<keyword evidence="16" id="KW-0732">Signal</keyword>
<evidence type="ECO:0008006" key="23">
    <source>
        <dbReference type="Google" id="ProtNLM"/>
    </source>
</evidence>
<evidence type="ECO:0000256" key="5">
    <source>
        <dbReference type="ARBA" id="ARBA00022617"/>
    </source>
</evidence>
<evidence type="ECO:0000256" key="9">
    <source>
        <dbReference type="ARBA" id="ARBA00023004"/>
    </source>
</evidence>
<dbReference type="AlphaFoldDB" id="A0A818CHF7"/>
<keyword evidence="10" id="KW-0443">Lipid metabolism</keyword>
<evidence type="ECO:0000313" key="21">
    <source>
        <dbReference type="Proteomes" id="UP000663825"/>
    </source>
</evidence>
<feature type="chain" id="PRO_5036232886" description="Cytochrome P450" evidence="16">
    <location>
        <begin position="29"/>
        <end position="486"/>
    </location>
</feature>
<accession>A0A818CHF7</accession>
<keyword evidence="12" id="KW-0753">Steroid metabolism</keyword>